<protein>
    <submittedName>
        <fullName evidence="1">Complex1_30kDa domain-containing protein</fullName>
    </submittedName>
</protein>
<name>A0A6A0ACL9_HAELA</name>
<reference evidence="1 2" key="1">
    <citation type="submission" date="2020-02" db="EMBL/GenBank/DDBJ databases">
        <title>Draft genome sequence of Haematococcus lacustris strain NIES-144.</title>
        <authorList>
            <person name="Morimoto D."/>
            <person name="Nakagawa S."/>
            <person name="Yoshida T."/>
            <person name="Sawayama S."/>
        </authorList>
    </citation>
    <scope>NUCLEOTIDE SEQUENCE [LARGE SCALE GENOMIC DNA]</scope>
    <source>
        <strain evidence="1 2">NIES-144</strain>
    </source>
</reference>
<accession>A0A6A0ACL9</accession>
<keyword evidence="2" id="KW-1185">Reference proteome</keyword>
<dbReference type="AlphaFoldDB" id="A0A6A0ACL9"/>
<comment type="caution">
    <text evidence="1">The sequence shown here is derived from an EMBL/GenBank/DDBJ whole genome shotgun (WGS) entry which is preliminary data.</text>
</comment>
<dbReference type="Proteomes" id="UP000485058">
    <property type="component" value="Unassembled WGS sequence"/>
</dbReference>
<proteinExistence type="predicted"/>
<evidence type="ECO:0000313" key="2">
    <source>
        <dbReference type="Proteomes" id="UP000485058"/>
    </source>
</evidence>
<organism evidence="1 2">
    <name type="scientific">Haematococcus lacustris</name>
    <name type="common">Green alga</name>
    <name type="synonym">Haematococcus pluvialis</name>
    <dbReference type="NCBI Taxonomy" id="44745"/>
    <lineage>
        <taxon>Eukaryota</taxon>
        <taxon>Viridiplantae</taxon>
        <taxon>Chlorophyta</taxon>
        <taxon>core chlorophytes</taxon>
        <taxon>Chlorophyceae</taxon>
        <taxon>CS clade</taxon>
        <taxon>Chlamydomonadales</taxon>
        <taxon>Haematococcaceae</taxon>
        <taxon>Haematococcus</taxon>
    </lineage>
</organism>
<dbReference type="EMBL" id="BLLF01004826">
    <property type="protein sequence ID" value="GFH30312.1"/>
    <property type="molecule type" value="Genomic_DNA"/>
</dbReference>
<sequence length="57" mass="6889">MGQHHWVWKESVVPRLSGKACAVKYDYSKKRVISEPLELTQEFRYFDFNSPWETLNR</sequence>
<evidence type="ECO:0000313" key="1">
    <source>
        <dbReference type="EMBL" id="GFH30312.1"/>
    </source>
</evidence>
<gene>
    <name evidence="1" type="ORF">HaLaN_29142</name>
</gene>